<name>A0A016UR52_9BILA</name>
<sequence>MVCWLRECPWKHFVCNYDPSDIDQAIGLFDLFFTTGNSPLSQANTEESGSLPASIGLGDKFVRFFRGTEITALHKQRNLNK</sequence>
<dbReference type="EMBL" id="JARK01001367">
    <property type="protein sequence ID" value="EYC17317.1"/>
    <property type="molecule type" value="Genomic_DNA"/>
</dbReference>
<evidence type="ECO:0000313" key="1">
    <source>
        <dbReference type="EMBL" id="EYC17317.1"/>
    </source>
</evidence>
<reference evidence="2" key="1">
    <citation type="journal article" date="2015" name="Nat. Genet.">
        <title>The genome and transcriptome of the zoonotic hookworm Ancylostoma ceylanicum identify infection-specific gene families.</title>
        <authorList>
            <person name="Schwarz E.M."/>
            <person name="Hu Y."/>
            <person name="Antoshechkin I."/>
            <person name="Miller M.M."/>
            <person name="Sternberg P.W."/>
            <person name="Aroian R.V."/>
        </authorList>
    </citation>
    <scope>NUCLEOTIDE SEQUENCE</scope>
    <source>
        <strain evidence="2">HY135</strain>
    </source>
</reference>
<dbReference type="AlphaFoldDB" id="A0A016UR52"/>
<comment type="caution">
    <text evidence="1">The sequence shown here is derived from an EMBL/GenBank/DDBJ whole genome shotgun (WGS) entry which is preliminary data.</text>
</comment>
<dbReference type="Proteomes" id="UP000024635">
    <property type="component" value="Unassembled WGS sequence"/>
</dbReference>
<keyword evidence="2" id="KW-1185">Reference proteome</keyword>
<protein>
    <submittedName>
        <fullName evidence="1">Uncharacterized protein</fullName>
    </submittedName>
</protein>
<accession>A0A016UR52</accession>
<evidence type="ECO:0000313" key="2">
    <source>
        <dbReference type="Proteomes" id="UP000024635"/>
    </source>
</evidence>
<gene>
    <name evidence="1" type="primary">Acey_s0031.g2395</name>
    <name evidence="1" type="ORF">Y032_0031g2395</name>
</gene>
<organism evidence="1 2">
    <name type="scientific">Ancylostoma ceylanicum</name>
    <dbReference type="NCBI Taxonomy" id="53326"/>
    <lineage>
        <taxon>Eukaryota</taxon>
        <taxon>Metazoa</taxon>
        <taxon>Ecdysozoa</taxon>
        <taxon>Nematoda</taxon>
        <taxon>Chromadorea</taxon>
        <taxon>Rhabditida</taxon>
        <taxon>Rhabditina</taxon>
        <taxon>Rhabditomorpha</taxon>
        <taxon>Strongyloidea</taxon>
        <taxon>Ancylostomatidae</taxon>
        <taxon>Ancylostomatinae</taxon>
        <taxon>Ancylostoma</taxon>
    </lineage>
</organism>
<proteinExistence type="predicted"/>